<keyword evidence="5" id="KW-0805">Transcription regulation</keyword>
<dbReference type="Gene3D" id="3.40.50.300">
    <property type="entry name" value="P-loop containing nucleotide triphosphate hydrolases"/>
    <property type="match status" value="1"/>
</dbReference>
<dbReference type="GO" id="GO:0006355">
    <property type="term" value="P:regulation of DNA-templated transcription"/>
    <property type="evidence" value="ECO:0007669"/>
    <property type="project" value="InterPro"/>
</dbReference>
<dbReference type="InterPro" id="IPR001789">
    <property type="entry name" value="Sig_transdc_resp-reg_receiver"/>
</dbReference>
<feature type="domain" description="Sigma-54 factor interaction" evidence="8">
    <location>
        <begin position="147"/>
        <end position="376"/>
    </location>
</feature>
<keyword evidence="6" id="KW-0804">Transcription</keyword>
<dbReference type="Gene3D" id="3.40.50.2300">
    <property type="match status" value="1"/>
</dbReference>
<proteinExistence type="predicted"/>
<keyword evidence="3" id="KW-0067">ATP-binding</keyword>
<name>A0A1H3Y3H6_9BACT</name>
<accession>A0A1H3Y3H6</accession>
<dbReference type="PROSITE" id="PS50110">
    <property type="entry name" value="RESPONSE_REGULATORY"/>
    <property type="match status" value="1"/>
</dbReference>
<dbReference type="SMART" id="SM00448">
    <property type="entry name" value="REC"/>
    <property type="match status" value="1"/>
</dbReference>
<dbReference type="InterPro" id="IPR011006">
    <property type="entry name" value="CheY-like_superfamily"/>
</dbReference>
<dbReference type="SMART" id="SM00382">
    <property type="entry name" value="AAA"/>
    <property type="match status" value="1"/>
</dbReference>
<dbReference type="PANTHER" id="PTHR32071">
    <property type="entry name" value="TRANSCRIPTIONAL REGULATORY PROTEIN"/>
    <property type="match status" value="1"/>
</dbReference>
<dbReference type="FunFam" id="3.40.50.2300:FF:000018">
    <property type="entry name" value="DNA-binding transcriptional regulator NtrC"/>
    <property type="match status" value="1"/>
</dbReference>
<dbReference type="FunFam" id="3.40.50.300:FF:000006">
    <property type="entry name" value="DNA-binding transcriptional regulator NtrC"/>
    <property type="match status" value="1"/>
</dbReference>
<dbReference type="SUPFAM" id="SSF52540">
    <property type="entry name" value="P-loop containing nucleoside triphosphate hydrolases"/>
    <property type="match status" value="1"/>
</dbReference>
<evidence type="ECO:0000256" key="5">
    <source>
        <dbReference type="ARBA" id="ARBA00023015"/>
    </source>
</evidence>
<dbReference type="OrthoDB" id="9814761at2"/>
<keyword evidence="2" id="KW-0547">Nucleotide-binding</keyword>
<reference evidence="10 11" key="1">
    <citation type="submission" date="2016-10" db="EMBL/GenBank/DDBJ databases">
        <authorList>
            <person name="de Groot N.N."/>
        </authorList>
    </citation>
    <scope>NUCLEOTIDE SEQUENCE [LARGE SCALE GENOMIC DNA]</scope>
    <source>
        <strain evidence="10 11">DSM 7343</strain>
    </source>
</reference>
<dbReference type="InterPro" id="IPR025662">
    <property type="entry name" value="Sigma_54_int_dom_ATP-bd_1"/>
</dbReference>
<dbReference type="AlphaFoldDB" id="A0A1H3Y3H6"/>
<dbReference type="Proteomes" id="UP000199409">
    <property type="component" value="Unassembled WGS sequence"/>
</dbReference>
<dbReference type="PROSITE" id="PS00675">
    <property type="entry name" value="SIGMA54_INTERACT_1"/>
    <property type="match status" value="1"/>
</dbReference>
<protein>
    <submittedName>
        <fullName evidence="10">Two-component system, NtrC family, C4-dicarboxylate transport response regulator DctD</fullName>
    </submittedName>
</protein>
<evidence type="ECO:0000259" key="8">
    <source>
        <dbReference type="PROSITE" id="PS50045"/>
    </source>
</evidence>
<dbReference type="PANTHER" id="PTHR32071:SF57">
    <property type="entry name" value="C4-DICARBOXYLATE TRANSPORT TRANSCRIPTIONAL REGULATORY PROTEIN DCTD"/>
    <property type="match status" value="1"/>
</dbReference>
<dbReference type="InterPro" id="IPR009057">
    <property type="entry name" value="Homeodomain-like_sf"/>
</dbReference>
<sequence>MTEGENRVYLVDDDVEMRTATAQWLELSGCDVQSFADAPTALAELSSTFSGVVVSDIRMPKMDGMTFLTRLYALDSDIPVILLTAHGDVQMAVDAMQKGAYDFIEKPFDPEYLLDIVRRACEKRRLVMENHELRRRLAGVCGIEQRLIGNSPEICRLREEILDVADTDAPVLIQGETGTGKEVVARCLHAFGARREGKYVPVNCGAVPENIFESELFGHERGAFTGADRQRIGRFEYAQGGVLFLDEIGTMPLPLQVKVLRALQEREVIRVGSNEAKPVDIRLISATSKDLLTECSTGTFREDLYYRINVVELRVPPLRERGEDILLLFNYFVSLAAVAYNRPEVSLPSADIGLMMNHDWPGNVRELKNIAERYVLSSIPIGQRLTTVLRSPHQGAINSENTSLQELMRYHERLLLEQALIRHCGDVQAVMTELDLPRRTLNEKMSRHHLDRKNYL</sequence>
<evidence type="ECO:0000256" key="1">
    <source>
        <dbReference type="ARBA" id="ARBA00022553"/>
    </source>
</evidence>
<evidence type="ECO:0000256" key="7">
    <source>
        <dbReference type="PROSITE-ProRule" id="PRU00169"/>
    </source>
</evidence>
<organism evidence="10 11">
    <name type="scientific">Desulfuromusa kysingii</name>
    <dbReference type="NCBI Taxonomy" id="37625"/>
    <lineage>
        <taxon>Bacteria</taxon>
        <taxon>Pseudomonadati</taxon>
        <taxon>Thermodesulfobacteriota</taxon>
        <taxon>Desulfuromonadia</taxon>
        <taxon>Desulfuromonadales</taxon>
        <taxon>Geopsychrobacteraceae</taxon>
        <taxon>Desulfuromusa</taxon>
    </lineage>
</organism>
<dbReference type="GO" id="GO:0005524">
    <property type="term" value="F:ATP binding"/>
    <property type="evidence" value="ECO:0007669"/>
    <property type="project" value="UniProtKB-KW"/>
</dbReference>
<gene>
    <name evidence="10" type="ORF">SAMN05660420_01083</name>
</gene>
<dbReference type="SUPFAM" id="SSF46689">
    <property type="entry name" value="Homeodomain-like"/>
    <property type="match status" value="1"/>
</dbReference>
<dbReference type="InterPro" id="IPR025944">
    <property type="entry name" value="Sigma_54_int_dom_CS"/>
</dbReference>
<keyword evidence="11" id="KW-1185">Reference proteome</keyword>
<dbReference type="InterPro" id="IPR003593">
    <property type="entry name" value="AAA+_ATPase"/>
</dbReference>
<evidence type="ECO:0000259" key="9">
    <source>
        <dbReference type="PROSITE" id="PS50110"/>
    </source>
</evidence>
<feature type="modified residue" description="4-aspartylphosphate" evidence="7">
    <location>
        <position position="56"/>
    </location>
</feature>
<evidence type="ECO:0000313" key="10">
    <source>
        <dbReference type="EMBL" id="SEA06265.1"/>
    </source>
</evidence>
<evidence type="ECO:0000256" key="2">
    <source>
        <dbReference type="ARBA" id="ARBA00022741"/>
    </source>
</evidence>
<dbReference type="Pfam" id="PF25601">
    <property type="entry name" value="AAA_lid_14"/>
    <property type="match status" value="1"/>
</dbReference>
<evidence type="ECO:0000256" key="6">
    <source>
        <dbReference type="ARBA" id="ARBA00023163"/>
    </source>
</evidence>
<dbReference type="PROSITE" id="PS00688">
    <property type="entry name" value="SIGMA54_INTERACT_3"/>
    <property type="match status" value="1"/>
</dbReference>
<evidence type="ECO:0000256" key="3">
    <source>
        <dbReference type="ARBA" id="ARBA00022840"/>
    </source>
</evidence>
<dbReference type="GO" id="GO:0000160">
    <property type="term" value="P:phosphorelay signal transduction system"/>
    <property type="evidence" value="ECO:0007669"/>
    <property type="project" value="UniProtKB-KW"/>
</dbReference>
<dbReference type="Pfam" id="PF00158">
    <property type="entry name" value="Sigma54_activat"/>
    <property type="match status" value="1"/>
</dbReference>
<dbReference type="PROSITE" id="PS50045">
    <property type="entry name" value="SIGMA54_INTERACT_4"/>
    <property type="match status" value="1"/>
</dbReference>
<dbReference type="Gene3D" id="1.10.8.60">
    <property type="match status" value="1"/>
</dbReference>
<dbReference type="InterPro" id="IPR058031">
    <property type="entry name" value="AAA_lid_NorR"/>
</dbReference>
<evidence type="ECO:0000313" key="11">
    <source>
        <dbReference type="Proteomes" id="UP000199409"/>
    </source>
</evidence>
<dbReference type="RefSeq" id="WP_092345530.1">
    <property type="nucleotide sequence ID" value="NZ_FNQN01000003.1"/>
</dbReference>
<dbReference type="EMBL" id="FNQN01000003">
    <property type="protein sequence ID" value="SEA06265.1"/>
    <property type="molecule type" value="Genomic_DNA"/>
</dbReference>
<dbReference type="CDD" id="cd17549">
    <property type="entry name" value="REC_DctD-like"/>
    <property type="match status" value="1"/>
</dbReference>
<evidence type="ECO:0000256" key="4">
    <source>
        <dbReference type="ARBA" id="ARBA00023012"/>
    </source>
</evidence>
<keyword evidence="4" id="KW-0902">Two-component regulatory system</keyword>
<dbReference type="Pfam" id="PF00072">
    <property type="entry name" value="Response_reg"/>
    <property type="match status" value="1"/>
</dbReference>
<dbReference type="Gene3D" id="1.10.10.60">
    <property type="entry name" value="Homeodomain-like"/>
    <property type="match status" value="1"/>
</dbReference>
<dbReference type="InterPro" id="IPR002078">
    <property type="entry name" value="Sigma_54_int"/>
</dbReference>
<keyword evidence="1 7" id="KW-0597">Phosphoprotein</keyword>
<dbReference type="SUPFAM" id="SSF52172">
    <property type="entry name" value="CheY-like"/>
    <property type="match status" value="1"/>
</dbReference>
<dbReference type="CDD" id="cd00009">
    <property type="entry name" value="AAA"/>
    <property type="match status" value="1"/>
</dbReference>
<dbReference type="STRING" id="37625.SAMN05660420_01083"/>
<feature type="domain" description="Response regulatory" evidence="9">
    <location>
        <begin position="7"/>
        <end position="121"/>
    </location>
</feature>
<dbReference type="InterPro" id="IPR027417">
    <property type="entry name" value="P-loop_NTPase"/>
</dbReference>